<dbReference type="Pfam" id="PF06807">
    <property type="entry name" value="Clp1"/>
    <property type="match status" value="1"/>
</dbReference>
<evidence type="ECO:0000256" key="3">
    <source>
        <dbReference type="ARBA" id="ARBA00019824"/>
    </source>
</evidence>
<dbReference type="Gene3D" id="3.40.50.300">
    <property type="entry name" value="P-loop containing nucleotide triphosphate hydrolases"/>
    <property type="match status" value="1"/>
</dbReference>
<dbReference type="InterPro" id="IPR032324">
    <property type="entry name" value="Clp1_N"/>
</dbReference>
<dbReference type="SUPFAM" id="SSF52540">
    <property type="entry name" value="P-loop containing nucleoside triphosphate hydrolases"/>
    <property type="match status" value="1"/>
</dbReference>
<sequence length="516" mass="56035">MGTSGDTKEWDLEPETEYRFELDPGTTLAIKLLHGQAEIFGAELGQGVNYLFGLECKAAVFTWQGCTLQICYHFSPFSPVIFKINLSIFLNYVTGHPSTEYVSDETPMNAYMNLHLAFEQMRARALSKSRNSPTPYEAAGIPEGPPRVLILGPENAGKTTACKTLINYAVRSGQQWAPMFINVDPSDGCFTVPGTISASAVDTPISTQTPANPLGFTATSAPTALSSSALLPLVYWYGHSEIRQNPPLLDRLIRNIGENVLTRQDKDPLEWSSGLIVDTPSSFAAGLPGASTDKKYSLVKACVDSFQINVILVVGHEKLNVEMQRMFGSQLSVIKLPKSGGVVDLDLSYRERVHNYQIHNYMYGQVLKAPSGFIAQSGPAGVGDDISDQYDVRLSPISTVIKFSDITIYRIGGGAMAPSSALPIGAQRAVSELQPILVDPEQKGSGLLNSVLALLAPQNPDDNERYDEEILDLSVSAFLVVTGLDMNNKKMTVLMPSPGSIVGRTALMGSFEWIDQ</sequence>
<feature type="binding site" evidence="8">
    <location>
        <position position="17"/>
    </location>
    <ligand>
        <name>ATP</name>
        <dbReference type="ChEBI" id="CHEBI:30616"/>
    </ligand>
</feature>
<organism evidence="12 13">
    <name type="scientific">Pyrrhoderma noxium</name>
    <dbReference type="NCBI Taxonomy" id="2282107"/>
    <lineage>
        <taxon>Eukaryota</taxon>
        <taxon>Fungi</taxon>
        <taxon>Dikarya</taxon>
        <taxon>Basidiomycota</taxon>
        <taxon>Agaricomycotina</taxon>
        <taxon>Agaricomycetes</taxon>
        <taxon>Hymenochaetales</taxon>
        <taxon>Hymenochaetaceae</taxon>
        <taxon>Pyrrhoderma</taxon>
    </lineage>
</organism>
<comment type="similarity">
    <text evidence="8">Belongs to the Clp1 family. Clp1 subfamily.</text>
</comment>
<dbReference type="InterPro" id="IPR038238">
    <property type="entry name" value="Clp1_C_sf"/>
</dbReference>
<dbReference type="PANTHER" id="PTHR12755">
    <property type="entry name" value="CLEAVAGE/POLYADENYLATION FACTOR IA SUBUNIT CLP1P"/>
    <property type="match status" value="1"/>
</dbReference>
<dbReference type="OrthoDB" id="258143at2759"/>
<dbReference type="InterPro" id="IPR027417">
    <property type="entry name" value="P-loop_NTPase"/>
</dbReference>
<dbReference type="EMBL" id="NBII01000001">
    <property type="protein sequence ID" value="PAV23519.1"/>
    <property type="molecule type" value="Genomic_DNA"/>
</dbReference>
<dbReference type="STRING" id="2282107.A0A286UVA1"/>
<dbReference type="HAMAP" id="MF_03035">
    <property type="entry name" value="Clp1"/>
    <property type="match status" value="1"/>
</dbReference>
<dbReference type="AlphaFoldDB" id="A0A286UVA1"/>
<comment type="caution">
    <text evidence="12">The sequence shown here is derived from an EMBL/GenBank/DDBJ whole genome shotgun (WGS) entry which is preliminary data.</text>
</comment>
<dbReference type="Gene3D" id="2.40.30.330">
    <property type="entry name" value="Pre-mRNA cleavage complex subunit Clp1, C-terminal domain"/>
    <property type="match status" value="1"/>
</dbReference>
<keyword evidence="7 8" id="KW-0539">Nucleus</keyword>
<dbReference type="FunFam" id="2.60.120.1030:FF:000001">
    <property type="entry name" value="Protein CLP1 homolog 5"/>
    <property type="match status" value="1"/>
</dbReference>
<feature type="binding site" evidence="8">
    <location>
        <begin position="155"/>
        <end position="160"/>
    </location>
    <ligand>
        <name>ATP</name>
        <dbReference type="ChEBI" id="CHEBI:30616"/>
    </ligand>
</feature>
<dbReference type="GO" id="GO:0005524">
    <property type="term" value="F:ATP binding"/>
    <property type="evidence" value="ECO:0007669"/>
    <property type="project" value="UniProtKB-UniRule"/>
</dbReference>
<dbReference type="Pfam" id="PF16575">
    <property type="entry name" value="CLP1_P"/>
    <property type="match status" value="1"/>
</dbReference>
<dbReference type="InterPro" id="IPR010655">
    <property type="entry name" value="Clp1_C"/>
</dbReference>
<dbReference type="FunCoup" id="A0A286UVA1">
    <property type="interactions" value="550"/>
</dbReference>
<dbReference type="InterPro" id="IPR038239">
    <property type="entry name" value="Clp1_N_sf"/>
</dbReference>
<feature type="binding site" evidence="8">
    <location>
        <position position="57"/>
    </location>
    <ligand>
        <name>ATP</name>
        <dbReference type="ChEBI" id="CHEBI:30616"/>
    </ligand>
</feature>
<comment type="function">
    <text evidence="8">Required for endonucleolytic cleavage during polyadenylation-dependent pre-mRNA 3'-end formation.</text>
</comment>
<accession>A0A286UVA1</accession>
<proteinExistence type="inferred from homology"/>
<evidence type="ECO:0000256" key="4">
    <source>
        <dbReference type="ARBA" id="ARBA00022664"/>
    </source>
</evidence>
<evidence type="ECO:0000256" key="2">
    <source>
        <dbReference type="ARBA" id="ARBA00018706"/>
    </source>
</evidence>
<gene>
    <name evidence="8" type="primary">CLP1</name>
    <name evidence="12" type="ORF">PNOK_0058700</name>
</gene>
<evidence type="ECO:0000256" key="5">
    <source>
        <dbReference type="ARBA" id="ARBA00022741"/>
    </source>
</evidence>
<dbReference type="InterPro" id="IPR032319">
    <property type="entry name" value="CLP1_P"/>
</dbReference>
<evidence type="ECO:0000259" key="11">
    <source>
        <dbReference type="Pfam" id="PF16575"/>
    </source>
</evidence>
<keyword evidence="4 8" id="KW-0507">mRNA processing</keyword>
<feature type="domain" description="Clp1 C-terminal" evidence="9">
    <location>
        <begin position="394"/>
        <end position="515"/>
    </location>
</feature>
<dbReference type="InterPro" id="IPR028606">
    <property type="entry name" value="Clp1"/>
</dbReference>
<evidence type="ECO:0000256" key="7">
    <source>
        <dbReference type="ARBA" id="ARBA00023242"/>
    </source>
</evidence>
<dbReference type="GO" id="GO:0051731">
    <property type="term" value="F:polynucleotide 5'-hydroxyl-kinase activity"/>
    <property type="evidence" value="ECO:0007669"/>
    <property type="project" value="InterPro"/>
</dbReference>
<protein>
    <recommendedName>
        <fullName evidence="3">Polynucleotide 5'-hydroxyl-kinase GRC3</fullName>
    </recommendedName>
    <alternativeName>
        <fullName evidence="2">Polynucleotide 5'-hydroxyl-kinase grc3</fullName>
    </alternativeName>
</protein>
<dbReference type="GO" id="GO:0031124">
    <property type="term" value="P:mRNA 3'-end processing"/>
    <property type="evidence" value="ECO:0007669"/>
    <property type="project" value="UniProtKB-UniRule"/>
</dbReference>
<dbReference type="InParanoid" id="A0A286UVA1"/>
<feature type="domain" description="Clp1 P-loop" evidence="11">
    <location>
        <begin position="152"/>
        <end position="364"/>
    </location>
</feature>
<name>A0A286UVA1_9AGAM</name>
<evidence type="ECO:0000256" key="1">
    <source>
        <dbReference type="ARBA" id="ARBA00004123"/>
    </source>
</evidence>
<comment type="subcellular location">
    <subcellularLocation>
        <location evidence="1 8">Nucleus</location>
    </subcellularLocation>
</comment>
<keyword evidence="13" id="KW-1185">Reference proteome</keyword>
<evidence type="ECO:0000256" key="6">
    <source>
        <dbReference type="ARBA" id="ARBA00022840"/>
    </source>
</evidence>
<dbReference type="Gene3D" id="2.60.120.1030">
    <property type="entry name" value="Clp1, DNA binding domain"/>
    <property type="match status" value="1"/>
</dbReference>
<feature type="domain" description="Clp1 N-terminal" evidence="10">
    <location>
        <begin position="12"/>
        <end position="125"/>
    </location>
</feature>
<evidence type="ECO:0000313" key="12">
    <source>
        <dbReference type="EMBL" id="PAV23519.1"/>
    </source>
</evidence>
<reference evidence="12 13" key="1">
    <citation type="journal article" date="2017" name="Mol. Ecol.">
        <title>Comparative and population genomic landscape of Phellinus noxius: A hypervariable fungus causing root rot in trees.</title>
        <authorList>
            <person name="Chung C.L."/>
            <person name="Lee T.J."/>
            <person name="Akiba M."/>
            <person name="Lee H.H."/>
            <person name="Kuo T.H."/>
            <person name="Liu D."/>
            <person name="Ke H.M."/>
            <person name="Yokoi T."/>
            <person name="Roa M.B."/>
            <person name="Lu M.J."/>
            <person name="Chang Y.Y."/>
            <person name="Ann P.J."/>
            <person name="Tsai J.N."/>
            <person name="Chen C.Y."/>
            <person name="Tzean S.S."/>
            <person name="Ota Y."/>
            <person name="Hattori T."/>
            <person name="Sahashi N."/>
            <person name="Liou R.F."/>
            <person name="Kikuchi T."/>
            <person name="Tsai I.J."/>
        </authorList>
    </citation>
    <scope>NUCLEOTIDE SEQUENCE [LARGE SCALE GENOMIC DNA]</scope>
    <source>
        <strain evidence="12 13">FFPRI411160</strain>
    </source>
</reference>
<dbReference type="Proteomes" id="UP000217199">
    <property type="component" value="Unassembled WGS sequence"/>
</dbReference>
<keyword evidence="6 8" id="KW-0067">ATP-binding</keyword>
<dbReference type="GO" id="GO:0005849">
    <property type="term" value="C:mRNA cleavage factor complex"/>
    <property type="evidence" value="ECO:0007669"/>
    <property type="project" value="UniProtKB-UniRule"/>
</dbReference>
<keyword evidence="5 8" id="KW-0547">Nucleotide-binding</keyword>
<dbReference type="InterPro" id="IPR045116">
    <property type="entry name" value="Clp1/Grc3"/>
</dbReference>
<dbReference type="Pfam" id="PF16573">
    <property type="entry name" value="CLP1_N"/>
    <property type="match status" value="1"/>
</dbReference>
<evidence type="ECO:0000313" key="13">
    <source>
        <dbReference type="Proteomes" id="UP000217199"/>
    </source>
</evidence>
<evidence type="ECO:0000256" key="8">
    <source>
        <dbReference type="HAMAP-Rule" id="MF_03035"/>
    </source>
</evidence>
<dbReference type="GO" id="GO:0006388">
    <property type="term" value="P:tRNA splicing, via endonucleolytic cleavage and ligation"/>
    <property type="evidence" value="ECO:0007669"/>
    <property type="project" value="TreeGrafter"/>
</dbReference>
<evidence type="ECO:0000259" key="9">
    <source>
        <dbReference type="Pfam" id="PF06807"/>
    </source>
</evidence>
<evidence type="ECO:0000259" key="10">
    <source>
        <dbReference type="Pfam" id="PF16573"/>
    </source>
</evidence>
<comment type="subunit">
    <text evidence="8">Component of a pre-mRNA cleavage factor complex. Interacts directly with PCF11.</text>
</comment>
<dbReference type="PANTHER" id="PTHR12755:SF6">
    <property type="entry name" value="POLYRIBONUCLEOTIDE 5'-HYDROXYL-KINASE CLP1"/>
    <property type="match status" value="1"/>
</dbReference>